<gene>
    <name evidence="1" type="ORF">A3J93_02605</name>
</gene>
<sequence>MIIFNHKLLNPNYMATIQKTKEAMVKLPLSALRYLSRYPREKKIVVEIATDDIVRVNDAKTLDEIIGSARLDYALGDYTSHKTARSLISALRA</sequence>
<dbReference type="STRING" id="1798704.A3J93_02605"/>
<reference evidence="1 2" key="1">
    <citation type="journal article" date="2016" name="Nat. Commun.">
        <title>Thousands of microbial genomes shed light on interconnected biogeochemical processes in an aquifer system.</title>
        <authorList>
            <person name="Anantharaman K."/>
            <person name="Brown C.T."/>
            <person name="Hug L.A."/>
            <person name="Sharon I."/>
            <person name="Castelle C.J."/>
            <person name="Probst A.J."/>
            <person name="Thomas B.C."/>
            <person name="Singh A."/>
            <person name="Wilkins M.J."/>
            <person name="Karaoz U."/>
            <person name="Brodie E.L."/>
            <person name="Williams K.H."/>
            <person name="Hubbard S.S."/>
            <person name="Banfield J.F."/>
        </authorList>
    </citation>
    <scope>NUCLEOTIDE SEQUENCE [LARGE SCALE GENOMIC DNA]</scope>
</reference>
<proteinExistence type="predicted"/>
<comment type="caution">
    <text evidence="1">The sequence shown here is derived from an EMBL/GenBank/DDBJ whole genome shotgun (WGS) entry which is preliminary data.</text>
</comment>
<dbReference type="Proteomes" id="UP000177907">
    <property type="component" value="Unassembled WGS sequence"/>
</dbReference>
<dbReference type="EMBL" id="MFQZ01000008">
    <property type="protein sequence ID" value="OGH88039.1"/>
    <property type="molecule type" value="Genomic_DNA"/>
</dbReference>
<protein>
    <submittedName>
        <fullName evidence="1">Uncharacterized protein</fullName>
    </submittedName>
</protein>
<name>A0A1F6NVU2_9BACT</name>
<accession>A0A1F6NVU2</accession>
<evidence type="ECO:0000313" key="1">
    <source>
        <dbReference type="EMBL" id="OGH88039.1"/>
    </source>
</evidence>
<dbReference type="AlphaFoldDB" id="A0A1F6NVU2"/>
<evidence type="ECO:0000313" key="2">
    <source>
        <dbReference type="Proteomes" id="UP000177907"/>
    </source>
</evidence>
<organism evidence="1 2">
    <name type="scientific">Candidatus Magasanikbacteria bacterium RIFOXYC2_FULL_42_28</name>
    <dbReference type="NCBI Taxonomy" id="1798704"/>
    <lineage>
        <taxon>Bacteria</taxon>
        <taxon>Candidatus Magasanikiibacteriota</taxon>
    </lineage>
</organism>